<keyword evidence="1" id="KW-0862">Zinc</keyword>
<dbReference type="GO" id="GO:0016811">
    <property type="term" value="F:hydrolase activity, acting on carbon-nitrogen (but not peptide) bonds, in linear amides"/>
    <property type="evidence" value="ECO:0007669"/>
    <property type="project" value="TreeGrafter"/>
</dbReference>
<name>A0A853CF46_9ACTN</name>
<accession>A0A853CF46</accession>
<dbReference type="RefSeq" id="WP_179715417.1">
    <property type="nucleotide sequence ID" value="NZ_JACBZT010000001.1"/>
</dbReference>
<gene>
    <name evidence="2" type="ORF">GGQ55_001011</name>
</gene>
<dbReference type="Pfam" id="PF02585">
    <property type="entry name" value="PIG-L"/>
    <property type="match status" value="1"/>
</dbReference>
<dbReference type="EMBL" id="JACBZT010000001">
    <property type="protein sequence ID" value="NYJ04733.1"/>
    <property type="molecule type" value="Genomic_DNA"/>
</dbReference>
<dbReference type="SUPFAM" id="SSF102588">
    <property type="entry name" value="LmbE-like"/>
    <property type="match status" value="1"/>
</dbReference>
<dbReference type="InterPro" id="IPR003737">
    <property type="entry name" value="GlcNAc_PI_deacetylase-related"/>
</dbReference>
<evidence type="ECO:0000256" key="1">
    <source>
        <dbReference type="ARBA" id="ARBA00022833"/>
    </source>
</evidence>
<dbReference type="PANTHER" id="PTHR12993">
    <property type="entry name" value="N-ACETYLGLUCOSAMINYL-PHOSPHATIDYLINOSITOL DE-N-ACETYLASE-RELATED"/>
    <property type="match status" value="1"/>
</dbReference>
<dbReference type="AlphaFoldDB" id="A0A853CF46"/>
<sequence>MTNPFARPTQPAEHVERALCVLAHPDDVDFGSAGTVATWTAAGTEVTYCIVTDGDAGGFDETPRHEMGPLRQAEQRAAAAVVGVEDVRFLGYPDGRLELSLDLRRDISRVIRQVRPQRVLTSSPERFWDRIGASHPDHMTVGESTLRAVYPDARNPFAWPELLADEGLEAWTVAEVWLGASPRADHAVDVTAVADRKIEALSCHKSQVGHMPDLDGFVRGWMSQTAQRFGLAEGRLAEAFHVVHTA</sequence>
<dbReference type="GO" id="GO:0016137">
    <property type="term" value="P:glycoside metabolic process"/>
    <property type="evidence" value="ECO:0007669"/>
    <property type="project" value="UniProtKB-ARBA"/>
</dbReference>
<keyword evidence="3" id="KW-1185">Reference proteome</keyword>
<evidence type="ECO:0000313" key="3">
    <source>
        <dbReference type="Proteomes" id="UP000541969"/>
    </source>
</evidence>
<comment type="caution">
    <text evidence="2">The sequence shown here is derived from an EMBL/GenBank/DDBJ whole genome shotgun (WGS) entry which is preliminary data.</text>
</comment>
<organism evidence="2 3">
    <name type="scientific">Petropleomorpha daqingensis</name>
    <dbReference type="NCBI Taxonomy" id="2026353"/>
    <lineage>
        <taxon>Bacteria</taxon>
        <taxon>Bacillati</taxon>
        <taxon>Actinomycetota</taxon>
        <taxon>Actinomycetes</taxon>
        <taxon>Geodermatophilales</taxon>
        <taxon>Geodermatophilaceae</taxon>
        <taxon>Petropleomorpha</taxon>
    </lineage>
</organism>
<reference evidence="2 3" key="1">
    <citation type="submission" date="2020-07" db="EMBL/GenBank/DDBJ databases">
        <title>Sequencing the genomes of 1000 actinobacteria strains.</title>
        <authorList>
            <person name="Klenk H.-P."/>
        </authorList>
    </citation>
    <scope>NUCLEOTIDE SEQUENCE [LARGE SCALE GENOMIC DNA]</scope>
    <source>
        <strain evidence="2 3">DSM 104001</strain>
    </source>
</reference>
<dbReference type="PANTHER" id="PTHR12993:SF28">
    <property type="entry name" value="LMBE FAMILY PROTEIN"/>
    <property type="match status" value="1"/>
</dbReference>
<proteinExistence type="predicted"/>
<protein>
    <submittedName>
        <fullName evidence="2">LmbE family N-acetylglucosaminyl deacetylase</fullName>
    </submittedName>
</protein>
<dbReference type="InterPro" id="IPR024078">
    <property type="entry name" value="LmbE-like_dom_sf"/>
</dbReference>
<dbReference type="Gene3D" id="3.40.50.10320">
    <property type="entry name" value="LmbE-like"/>
    <property type="match status" value="1"/>
</dbReference>
<dbReference type="Proteomes" id="UP000541969">
    <property type="component" value="Unassembled WGS sequence"/>
</dbReference>
<evidence type="ECO:0000313" key="2">
    <source>
        <dbReference type="EMBL" id="NYJ04733.1"/>
    </source>
</evidence>